<sequence length="187" mass="21475">MHGIVTLRSRLTPDKNTRIQNTQVPSGLGALKEGIEKRDIVRWGLEVGMGLGYRDLIGRTCGDVEGVLGVLQNVVISNERWDLWRWNIHESGSFTVRVLTKMVEERTLCMRSDGQETIWIKLMPEKVNIFVWRALKGRLPMRVELDKRGVDLDTLLCPCCNDIVESCDHSLVLCFMAMGVWEKIYNW</sequence>
<comment type="caution">
    <text evidence="2">The sequence shown here is derived from an EMBL/GenBank/DDBJ whole genome shotgun (WGS) entry which is preliminary data.</text>
</comment>
<keyword evidence="2" id="KW-0808">Transferase</keyword>
<reference evidence="2" key="1">
    <citation type="journal article" date="2019" name="Sci. Rep.">
        <title>Draft genome of Tanacetum cinerariifolium, the natural source of mosquito coil.</title>
        <authorList>
            <person name="Yamashiro T."/>
            <person name="Shiraishi A."/>
            <person name="Satake H."/>
            <person name="Nakayama K."/>
        </authorList>
    </citation>
    <scope>NUCLEOTIDE SEQUENCE</scope>
</reference>
<evidence type="ECO:0000259" key="1">
    <source>
        <dbReference type="Pfam" id="PF13966"/>
    </source>
</evidence>
<gene>
    <name evidence="2" type="ORF">Tci_187413</name>
</gene>
<dbReference type="GO" id="GO:0003964">
    <property type="term" value="F:RNA-directed DNA polymerase activity"/>
    <property type="evidence" value="ECO:0007669"/>
    <property type="project" value="UniProtKB-KW"/>
</dbReference>
<accession>A0A699GUR0</accession>
<dbReference type="Pfam" id="PF13966">
    <property type="entry name" value="zf-RVT"/>
    <property type="match status" value="1"/>
</dbReference>
<dbReference type="AlphaFoldDB" id="A0A699GUR0"/>
<evidence type="ECO:0000313" key="2">
    <source>
        <dbReference type="EMBL" id="GEW15437.1"/>
    </source>
</evidence>
<proteinExistence type="predicted"/>
<keyword evidence="2" id="KW-0548">Nucleotidyltransferase</keyword>
<organism evidence="2">
    <name type="scientific">Tanacetum cinerariifolium</name>
    <name type="common">Dalmatian daisy</name>
    <name type="synonym">Chrysanthemum cinerariifolium</name>
    <dbReference type="NCBI Taxonomy" id="118510"/>
    <lineage>
        <taxon>Eukaryota</taxon>
        <taxon>Viridiplantae</taxon>
        <taxon>Streptophyta</taxon>
        <taxon>Embryophyta</taxon>
        <taxon>Tracheophyta</taxon>
        <taxon>Spermatophyta</taxon>
        <taxon>Magnoliopsida</taxon>
        <taxon>eudicotyledons</taxon>
        <taxon>Gunneridae</taxon>
        <taxon>Pentapetalae</taxon>
        <taxon>asterids</taxon>
        <taxon>campanulids</taxon>
        <taxon>Asterales</taxon>
        <taxon>Asteraceae</taxon>
        <taxon>Asteroideae</taxon>
        <taxon>Anthemideae</taxon>
        <taxon>Anthemidinae</taxon>
        <taxon>Tanacetum</taxon>
    </lineage>
</organism>
<keyword evidence="2" id="KW-0695">RNA-directed DNA polymerase</keyword>
<dbReference type="EMBL" id="BKCJ010047134">
    <property type="protein sequence ID" value="GEW15437.1"/>
    <property type="molecule type" value="Genomic_DNA"/>
</dbReference>
<name>A0A699GUR0_TANCI</name>
<dbReference type="InterPro" id="IPR026960">
    <property type="entry name" value="RVT-Znf"/>
</dbReference>
<feature type="domain" description="Reverse transcriptase zinc-binding" evidence="1">
    <location>
        <begin position="111"/>
        <end position="181"/>
    </location>
</feature>
<protein>
    <submittedName>
        <fullName evidence="2">Reverse transcriptase domain, reverse transcriptase zinc-binding domain protein</fullName>
    </submittedName>
</protein>